<dbReference type="Proteomes" id="UP000297703">
    <property type="component" value="Unassembled WGS sequence"/>
</dbReference>
<evidence type="ECO:0000256" key="1">
    <source>
        <dbReference type="SAM" id="Coils"/>
    </source>
</evidence>
<dbReference type="SMART" id="SM00449">
    <property type="entry name" value="SPRY"/>
    <property type="match status" value="1"/>
</dbReference>
<dbReference type="InterPro" id="IPR006574">
    <property type="entry name" value="PRY"/>
</dbReference>
<feature type="coiled-coil region" evidence="1">
    <location>
        <begin position="559"/>
        <end position="586"/>
    </location>
</feature>
<name>A0A4D9DTA6_9SAUR</name>
<dbReference type="Gene3D" id="2.60.120.920">
    <property type="match status" value="1"/>
</dbReference>
<feature type="compositionally biased region" description="Basic and acidic residues" evidence="2">
    <location>
        <begin position="679"/>
        <end position="697"/>
    </location>
</feature>
<dbReference type="InterPro" id="IPR001870">
    <property type="entry name" value="B30.2/SPRY"/>
</dbReference>
<feature type="domain" description="B30.2/SPRY" evidence="3">
    <location>
        <begin position="644"/>
        <end position="836"/>
    </location>
</feature>
<dbReference type="InterPro" id="IPR050143">
    <property type="entry name" value="TRIM/RBCC"/>
</dbReference>
<dbReference type="PANTHER" id="PTHR24103">
    <property type="entry name" value="E3 UBIQUITIN-PROTEIN LIGASE TRIM"/>
    <property type="match status" value="1"/>
</dbReference>
<feature type="coiled-coil region" evidence="1">
    <location>
        <begin position="293"/>
        <end position="349"/>
    </location>
</feature>
<dbReference type="FunFam" id="2.60.120.920:FF:000004">
    <property type="entry name" value="Butyrophilin subfamily 1 member A1"/>
    <property type="match status" value="1"/>
</dbReference>
<evidence type="ECO:0000313" key="5">
    <source>
        <dbReference type="Proteomes" id="UP000297703"/>
    </source>
</evidence>
<dbReference type="Pfam" id="PF13765">
    <property type="entry name" value="PRY"/>
    <property type="match status" value="1"/>
</dbReference>
<reference evidence="4 5" key="2">
    <citation type="submission" date="2019-04" db="EMBL/GenBank/DDBJ databases">
        <title>The genome sequence of big-headed turtle.</title>
        <authorList>
            <person name="Gong S."/>
        </authorList>
    </citation>
    <scope>NUCLEOTIDE SEQUENCE [LARGE SCALE GENOMIC DNA]</scope>
    <source>
        <strain evidence="4">DO16091913</strain>
        <tissue evidence="4">Muscle</tissue>
    </source>
</reference>
<feature type="compositionally biased region" description="Basic and acidic residues" evidence="2">
    <location>
        <begin position="136"/>
        <end position="157"/>
    </location>
</feature>
<keyword evidence="5" id="KW-1185">Reference proteome</keyword>
<dbReference type="PROSITE" id="PS50188">
    <property type="entry name" value="B302_SPRY"/>
    <property type="match status" value="1"/>
</dbReference>
<keyword evidence="1" id="KW-0175">Coiled coil</keyword>
<dbReference type="OrthoDB" id="10470762at2759"/>
<evidence type="ECO:0000256" key="2">
    <source>
        <dbReference type="SAM" id="MobiDB-lite"/>
    </source>
</evidence>
<dbReference type="CDD" id="cd13733">
    <property type="entry name" value="SPRY_PRY_C-I_1"/>
    <property type="match status" value="1"/>
</dbReference>
<proteinExistence type="predicted"/>
<sequence length="836" mass="96366">MIPCKDRSNFVCTKCKLVSILEEKVQGLEKQVSTLRCIRENEDFLDRCQDMLLQAQRSEESEQVVQSGLRESEENWQHVTSRRRKRSVHVPAMQIQKSQTLQDIVAQPADTPAISILKNRYTKITVTLKKMFPASGERKSPDRKIGSDPGKSEERQEISQSSAVTLKKMFPASGERKSPDWKMEELFKGRKTLKVDIRSSQVKRTSLFHLKLKGVQSQRQDHLSGLAKQIEGVSCSLTSGDDQIVLTMGRNQKALISMELATRDDPKQLEIRLVEKLPGPMSILRGSSWDEKLGQLETLEKKMEDQFNVLNEKLGSVQKHLEVQLQNPLPVLEAQIIQLRNQLSSIDEKVSQEGEKKLKTIESMRFANRDELKVQEWKHLLEKKEISHLEKKLEQLMNTERRMEEQFKAEMKTRLRETKMLLHEKLGSAQTHLEAQQQNPLTCLEIQIKQLTNQLFFIDQKVSQKIEKKLQTIHSMQFTNRDELKQWKDLLEKKLSSSQPTLEISHLEKKLEQIEKSEKKMGEQLKAEIKNSLGATEMLLDEKLGSVQTQLEARLQNPLSGLETQIKQLTNQLSSSDQKVSQEIEKKLQTIHSMQFASTDELKQWKDLLEKKLSTSQPTLEISHLEEKLEQLEKSDTEKHFEAELEKLRTEIDWRRARNNADYIILDVGTAHPNLSISGDKKNLKHEAQPQKVSPKPERFDSTVCVLGSEEFSSGKHYWEVDVGSSTDWDLGVARKSIKRKGKLSLSPKEGFWALGVSRKDYWAKTDPWTRVLVQKKPKKIGVYLSYQDGQVTFFNVTDMSVLFTFNDCSFSGAVYPFFKNSHKETIMRICSIKED</sequence>
<organism evidence="4 5">
    <name type="scientific">Platysternon megacephalum</name>
    <name type="common">big-headed turtle</name>
    <dbReference type="NCBI Taxonomy" id="55544"/>
    <lineage>
        <taxon>Eukaryota</taxon>
        <taxon>Metazoa</taxon>
        <taxon>Chordata</taxon>
        <taxon>Craniata</taxon>
        <taxon>Vertebrata</taxon>
        <taxon>Euteleostomi</taxon>
        <taxon>Archelosauria</taxon>
        <taxon>Testudinata</taxon>
        <taxon>Testudines</taxon>
        <taxon>Cryptodira</taxon>
        <taxon>Durocryptodira</taxon>
        <taxon>Testudinoidea</taxon>
        <taxon>Platysternidae</taxon>
        <taxon>Platysternon</taxon>
    </lineage>
</organism>
<dbReference type="STRING" id="55544.A0A4D9DTA6"/>
<dbReference type="PRINTS" id="PR01407">
    <property type="entry name" value="BUTYPHLNCDUF"/>
</dbReference>
<accession>A0A4D9DTA6</accession>
<evidence type="ECO:0000259" key="3">
    <source>
        <dbReference type="PROSITE" id="PS50188"/>
    </source>
</evidence>
<comment type="caution">
    <text evidence="4">The sequence shown here is derived from an EMBL/GenBank/DDBJ whole genome shotgun (WGS) entry which is preliminary data.</text>
</comment>
<dbReference type="SUPFAM" id="SSF49899">
    <property type="entry name" value="Concanavalin A-like lectins/glucanases"/>
    <property type="match status" value="1"/>
</dbReference>
<evidence type="ECO:0000313" key="4">
    <source>
        <dbReference type="EMBL" id="TFJ98112.1"/>
    </source>
</evidence>
<feature type="region of interest" description="Disordered" evidence="2">
    <location>
        <begin position="678"/>
        <end position="697"/>
    </location>
</feature>
<dbReference type="EMBL" id="QXTE01000427">
    <property type="protein sequence ID" value="TFJ98112.1"/>
    <property type="molecule type" value="Genomic_DNA"/>
</dbReference>
<dbReference type="InterPro" id="IPR013320">
    <property type="entry name" value="ConA-like_dom_sf"/>
</dbReference>
<dbReference type="SMART" id="SM00589">
    <property type="entry name" value="PRY"/>
    <property type="match status" value="1"/>
</dbReference>
<feature type="coiled-coil region" evidence="1">
    <location>
        <begin position="379"/>
        <end position="413"/>
    </location>
</feature>
<dbReference type="InterPro" id="IPR003877">
    <property type="entry name" value="SPRY_dom"/>
</dbReference>
<feature type="region of interest" description="Disordered" evidence="2">
    <location>
        <begin position="133"/>
        <end position="179"/>
    </location>
</feature>
<dbReference type="InterPro" id="IPR003879">
    <property type="entry name" value="Butyrophylin_SPRY"/>
</dbReference>
<gene>
    <name evidence="4" type="ORF">DR999_PMT19989</name>
</gene>
<reference evidence="4 5" key="1">
    <citation type="submission" date="2019-04" db="EMBL/GenBank/DDBJ databases">
        <title>Draft genome of the big-headed turtle Platysternon megacephalum.</title>
        <authorList>
            <person name="Gong S."/>
        </authorList>
    </citation>
    <scope>NUCLEOTIDE SEQUENCE [LARGE SCALE GENOMIC DNA]</scope>
    <source>
        <strain evidence="4">DO16091913</strain>
        <tissue evidence="4">Muscle</tissue>
    </source>
</reference>
<dbReference type="AlphaFoldDB" id="A0A4D9DTA6"/>
<dbReference type="Pfam" id="PF00622">
    <property type="entry name" value="SPRY"/>
    <property type="match status" value="1"/>
</dbReference>
<dbReference type="InterPro" id="IPR043136">
    <property type="entry name" value="B30.2/SPRY_sf"/>
</dbReference>
<protein>
    <submittedName>
        <fullName evidence="4">Coiled-coil domain-containing protein 136</fullName>
    </submittedName>
</protein>